<dbReference type="GO" id="GO:0005524">
    <property type="term" value="F:ATP binding"/>
    <property type="evidence" value="ECO:0007669"/>
    <property type="project" value="UniProtKB-UniRule"/>
</dbReference>
<evidence type="ECO:0000313" key="5">
    <source>
        <dbReference type="EMBL" id="RYR07726.1"/>
    </source>
</evidence>
<keyword evidence="2 3" id="KW-0067">ATP-binding</keyword>
<feature type="domain" description="Protein kinase" evidence="4">
    <location>
        <begin position="422"/>
        <end position="677"/>
    </location>
</feature>
<dbReference type="EMBL" id="SDMP01000015">
    <property type="protein sequence ID" value="RYR07726.1"/>
    <property type="molecule type" value="Genomic_DNA"/>
</dbReference>
<dbReference type="PROSITE" id="PS50011">
    <property type="entry name" value="PROTEIN_KINASE_DOM"/>
    <property type="match status" value="2"/>
</dbReference>
<accession>A0A444Z0N2</accession>
<dbReference type="Gene3D" id="1.10.510.10">
    <property type="entry name" value="Transferase(Phosphotransferase) domain 1"/>
    <property type="match status" value="2"/>
</dbReference>
<dbReference type="Pfam" id="PF07714">
    <property type="entry name" value="PK_Tyr_Ser-Thr"/>
    <property type="match status" value="2"/>
</dbReference>
<keyword evidence="6" id="KW-1185">Reference proteome</keyword>
<protein>
    <recommendedName>
        <fullName evidence="4">Protein kinase domain-containing protein</fullName>
    </recommendedName>
</protein>
<gene>
    <name evidence="5" type="ORF">Ahy_B05g075141</name>
</gene>
<sequence>MEFILGLRSLTGYRGGGLLPPVILLQHWNPATASRVPQHHAPRVMAGVCHHCPVPTVSNQMRCVPSAWFQCCTYNYKKEPTEYFSPSRILGQGTFGTVFHGKLCHAYFGLLHTLLLVVSTSSQEVTIYYLMAIWTLCISNITGTSGHTSLCTDLMRLCSDLFQSCFPGTSSGTSPNDSIQIKWPILSYRELAKVTNNFDQCNMLGKIGLEKVYHDKKNGREVAIERYSNNEMHIFQQFLYEDLISNILPHKNLVSFHGCAFHHKEFLLAHEYLSNGTLASYLQLEMSQSSTLHWLTRLDIAIDAANALSYLHYHGIVHRNVKSHNILLDKNLCAKLGGLHLSRKLPEGVSIDDTYVTNHKIKQMITAVAELALECMNSPQELRPNMEQVLEILNGIRKERFEVNSEKAFKIFHHAELEEATKHFDTCLGKGGFATVYYGKLKDGREIAVKHFHNEIEKSINQFMKEIEILSLLQHQNLVLLYGGSSRHRKNHLLVYEYISNGTLSKCLQGPSSEKLSWLTRLNIAIETATTLVYLHDSGIIHRNVKGSNILLDENLTVKVADFGLSRSLPSSITHVSTMPVGTHAYIDPDYYESGRVSDRSDVYSFGVVLFELISLKPPSLLDDGESVTLAKFGITKMLNNAMEELVDPIFKFGSDKKLMGNDNSCGRVSISVCAVS</sequence>
<dbReference type="InterPro" id="IPR001245">
    <property type="entry name" value="Ser-Thr/Tyr_kinase_cat_dom"/>
</dbReference>
<evidence type="ECO:0000259" key="4">
    <source>
        <dbReference type="PROSITE" id="PS50011"/>
    </source>
</evidence>
<evidence type="ECO:0000256" key="2">
    <source>
        <dbReference type="ARBA" id="ARBA00022840"/>
    </source>
</evidence>
<feature type="binding site" evidence="3">
    <location>
        <position position="450"/>
    </location>
    <ligand>
        <name>ATP</name>
        <dbReference type="ChEBI" id="CHEBI:30616"/>
    </ligand>
</feature>
<dbReference type="PANTHER" id="PTHR46008">
    <property type="entry name" value="LEAF RUST 10 DISEASE-RESISTANCE LOCUS RECEPTOR-LIKE PROTEIN KINASE-LIKE 1.4"/>
    <property type="match status" value="1"/>
</dbReference>
<dbReference type="InterPro" id="IPR000719">
    <property type="entry name" value="Prot_kinase_dom"/>
</dbReference>
<proteinExistence type="predicted"/>
<dbReference type="PANTHER" id="PTHR46008:SF6">
    <property type="entry name" value="TYROSINE KINASE FAMILY PROTEIN"/>
    <property type="match status" value="1"/>
</dbReference>
<organism evidence="5 6">
    <name type="scientific">Arachis hypogaea</name>
    <name type="common">Peanut</name>
    <dbReference type="NCBI Taxonomy" id="3818"/>
    <lineage>
        <taxon>Eukaryota</taxon>
        <taxon>Viridiplantae</taxon>
        <taxon>Streptophyta</taxon>
        <taxon>Embryophyta</taxon>
        <taxon>Tracheophyta</taxon>
        <taxon>Spermatophyta</taxon>
        <taxon>Magnoliopsida</taxon>
        <taxon>eudicotyledons</taxon>
        <taxon>Gunneridae</taxon>
        <taxon>Pentapetalae</taxon>
        <taxon>rosids</taxon>
        <taxon>fabids</taxon>
        <taxon>Fabales</taxon>
        <taxon>Fabaceae</taxon>
        <taxon>Papilionoideae</taxon>
        <taxon>50 kb inversion clade</taxon>
        <taxon>dalbergioids sensu lato</taxon>
        <taxon>Dalbergieae</taxon>
        <taxon>Pterocarpus clade</taxon>
        <taxon>Arachis</taxon>
    </lineage>
</organism>
<dbReference type="InterPro" id="IPR017441">
    <property type="entry name" value="Protein_kinase_ATP_BS"/>
</dbReference>
<dbReference type="GO" id="GO:0004672">
    <property type="term" value="F:protein kinase activity"/>
    <property type="evidence" value="ECO:0007669"/>
    <property type="project" value="InterPro"/>
</dbReference>
<evidence type="ECO:0000256" key="3">
    <source>
        <dbReference type="PROSITE-ProRule" id="PRU10141"/>
    </source>
</evidence>
<dbReference type="SUPFAM" id="SSF56112">
    <property type="entry name" value="Protein kinase-like (PK-like)"/>
    <property type="match status" value="2"/>
</dbReference>
<feature type="domain" description="Protein kinase" evidence="4">
    <location>
        <begin position="84"/>
        <end position="428"/>
    </location>
</feature>
<dbReference type="AlphaFoldDB" id="A0A444Z0N2"/>
<name>A0A444Z0N2_ARAHY</name>
<evidence type="ECO:0000256" key="1">
    <source>
        <dbReference type="ARBA" id="ARBA00022741"/>
    </source>
</evidence>
<dbReference type="InterPro" id="IPR011009">
    <property type="entry name" value="Kinase-like_dom_sf"/>
</dbReference>
<dbReference type="Gene3D" id="3.30.200.20">
    <property type="entry name" value="Phosphorylase Kinase, domain 1"/>
    <property type="match status" value="2"/>
</dbReference>
<keyword evidence="1 3" id="KW-0547">Nucleotide-binding</keyword>
<evidence type="ECO:0000313" key="6">
    <source>
        <dbReference type="Proteomes" id="UP000289738"/>
    </source>
</evidence>
<dbReference type="STRING" id="3818.A0A444Z0N2"/>
<dbReference type="Proteomes" id="UP000289738">
    <property type="component" value="Chromosome B05"/>
</dbReference>
<reference evidence="5 6" key="1">
    <citation type="submission" date="2019-01" db="EMBL/GenBank/DDBJ databases">
        <title>Sequencing of cultivated peanut Arachis hypogaea provides insights into genome evolution and oil improvement.</title>
        <authorList>
            <person name="Chen X."/>
        </authorList>
    </citation>
    <scope>NUCLEOTIDE SEQUENCE [LARGE SCALE GENOMIC DNA]</scope>
    <source>
        <strain evidence="6">cv. Fuhuasheng</strain>
        <tissue evidence="5">Leaves</tissue>
    </source>
</reference>
<comment type="caution">
    <text evidence="5">The sequence shown here is derived from an EMBL/GenBank/DDBJ whole genome shotgun (WGS) entry which is preliminary data.</text>
</comment>
<dbReference type="PROSITE" id="PS00107">
    <property type="entry name" value="PROTEIN_KINASE_ATP"/>
    <property type="match status" value="1"/>
</dbReference>